<feature type="compositionally biased region" description="Polar residues" evidence="6">
    <location>
        <begin position="111"/>
        <end position="123"/>
    </location>
</feature>
<dbReference type="GO" id="GO:0006412">
    <property type="term" value="P:translation"/>
    <property type="evidence" value="ECO:0007669"/>
    <property type="project" value="InterPro"/>
</dbReference>
<keyword evidence="5" id="KW-0479">Metal-binding</keyword>
<comment type="cofactor">
    <cofactor evidence="5">
        <name>Zn(2+)</name>
        <dbReference type="ChEBI" id="CHEBI:29105"/>
    </cofactor>
    <text evidence="5">Binds 1 zinc ion per subunit.</text>
</comment>
<keyword evidence="4 5" id="KW-0687">Ribonucleoprotein</keyword>
<gene>
    <name evidence="7" type="ORF">SKAU_G00351300</name>
</gene>
<evidence type="ECO:0000256" key="5">
    <source>
        <dbReference type="RuleBase" id="RU000671"/>
    </source>
</evidence>
<dbReference type="PROSITE" id="PS01168">
    <property type="entry name" value="RIBOSOMAL_S27E"/>
    <property type="match status" value="1"/>
</dbReference>
<proteinExistence type="inferred from homology"/>
<dbReference type="InterPro" id="IPR000592">
    <property type="entry name" value="Ribosomal_eS27"/>
</dbReference>
<organism evidence="7 8">
    <name type="scientific">Synaphobranchus kaupii</name>
    <name type="common">Kaup's arrowtooth eel</name>
    <dbReference type="NCBI Taxonomy" id="118154"/>
    <lineage>
        <taxon>Eukaryota</taxon>
        <taxon>Metazoa</taxon>
        <taxon>Chordata</taxon>
        <taxon>Craniata</taxon>
        <taxon>Vertebrata</taxon>
        <taxon>Euteleostomi</taxon>
        <taxon>Actinopterygii</taxon>
        <taxon>Neopterygii</taxon>
        <taxon>Teleostei</taxon>
        <taxon>Anguilliformes</taxon>
        <taxon>Synaphobranchidae</taxon>
        <taxon>Synaphobranchus</taxon>
    </lineage>
</organism>
<dbReference type="HAMAP" id="MF_00371">
    <property type="entry name" value="Ribosomal_eS27"/>
    <property type="match status" value="1"/>
</dbReference>
<dbReference type="GO" id="GO:0008270">
    <property type="term" value="F:zinc ion binding"/>
    <property type="evidence" value="ECO:0007669"/>
    <property type="project" value="UniProtKB-KW"/>
</dbReference>
<evidence type="ECO:0000256" key="1">
    <source>
        <dbReference type="ARBA" id="ARBA00010919"/>
    </source>
</evidence>
<dbReference type="Gene3D" id="2.20.25.100">
    <property type="entry name" value="Zn-binding ribosomal proteins"/>
    <property type="match status" value="1"/>
</dbReference>
<feature type="region of interest" description="Disordered" evidence="6">
    <location>
        <begin position="93"/>
        <end position="123"/>
    </location>
</feature>
<evidence type="ECO:0000256" key="6">
    <source>
        <dbReference type="SAM" id="MobiDB-lite"/>
    </source>
</evidence>
<dbReference type="AlphaFoldDB" id="A0A9Q1EKJ3"/>
<dbReference type="EMBL" id="JAINUF010000016">
    <property type="protein sequence ID" value="KAJ8340497.1"/>
    <property type="molecule type" value="Genomic_DNA"/>
</dbReference>
<evidence type="ECO:0000256" key="4">
    <source>
        <dbReference type="ARBA" id="ARBA00023274"/>
    </source>
</evidence>
<keyword evidence="2 5" id="KW-0862">Zinc</keyword>
<comment type="caution">
    <text evidence="7">The sequence shown here is derived from an EMBL/GenBank/DDBJ whole genome shotgun (WGS) entry which is preliminary data.</text>
</comment>
<accession>A0A9Q1EKJ3</accession>
<keyword evidence="5" id="KW-0863">Zinc-finger</keyword>
<reference evidence="7" key="1">
    <citation type="journal article" date="2023" name="Science">
        <title>Genome structures resolve the early diversification of teleost fishes.</title>
        <authorList>
            <person name="Parey E."/>
            <person name="Louis A."/>
            <person name="Montfort J."/>
            <person name="Bouchez O."/>
            <person name="Roques C."/>
            <person name="Iampietro C."/>
            <person name="Lluch J."/>
            <person name="Castinel A."/>
            <person name="Donnadieu C."/>
            <person name="Desvignes T."/>
            <person name="Floi Bucao C."/>
            <person name="Jouanno E."/>
            <person name="Wen M."/>
            <person name="Mejri S."/>
            <person name="Dirks R."/>
            <person name="Jansen H."/>
            <person name="Henkel C."/>
            <person name="Chen W.J."/>
            <person name="Zahm M."/>
            <person name="Cabau C."/>
            <person name="Klopp C."/>
            <person name="Thompson A.W."/>
            <person name="Robinson-Rechavi M."/>
            <person name="Braasch I."/>
            <person name="Lecointre G."/>
            <person name="Bobe J."/>
            <person name="Postlethwait J.H."/>
            <person name="Berthelot C."/>
            <person name="Roest Crollius H."/>
            <person name="Guiguen Y."/>
        </authorList>
    </citation>
    <scope>NUCLEOTIDE SEQUENCE</scope>
    <source>
        <strain evidence="7">WJC10195</strain>
    </source>
</reference>
<dbReference type="GO" id="GO:1990904">
    <property type="term" value="C:ribonucleoprotein complex"/>
    <property type="evidence" value="ECO:0007669"/>
    <property type="project" value="UniProtKB-KW"/>
</dbReference>
<comment type="similarity">
    <text evidence="1 5">Belongs to the eukaryotic ribosomal protein eS27 family.</text>
</comment>
<dbReference type="GO" id="GO:0005840">
    <property type="term" value="C:ribosome"/>
    <property type="evidence" value="ECO:0007669"/>
    <property type="project" value="UniProtKB-KW"/>
</dbReference>
<name>A0A9Q1EKJ3_SYNKA</name>
<dbReference type="OrthoDB" id="5567124at2759"/>
<dbReference type="SUPFAM" id="SSF57829">
    <property type="entry name" value="Zn-binding ribosomal proteins"/>
    <property type="match status" value="1"/>
</dbReference>
<dbReference type="InterPro" id="IPR023407">
    <property type="entry name" value="Ribosomal_eS27_Zn-bd_dom_sf"/>
</dbReference>
<dbReference type="Pfam" id="PF01667">
    <property type="entry name" value="Ribosomal_S27e"/>
    <property type="match status" value="1"/>
</dbReference>
<evidence type="ECO:0000256" key="3">
    <source>
        <dbReference type="ARBA" id="ARBA00022980"/>
    </source>
</evidence>
<protein>
    <recommendedName>
        <fullName evidence="5">40S ribosomal protein S27</fullName>
    </recommendedName>
</protein>
<evidence type="ECO:0000313" key="8">
    <source>
        <dbReference type="Proteomes" id="UP001152622"/>
    </source>
</evidence>
<sequence>MSHKTEQSRLLHRQHVTNRHRKWCAPQTVSSEHARTPAARHFRDDAPQASAHAPVLRLSRRPPYPVSCDTAADCHKTQEGLTESLLFARVTSDRTGPDAGREWRNRDPSAHFTNTKNQRSGQPSLTSFQLGNLDLCFQLHQTSRSSCRPVCFIVRSSEVYQGEEVVKETVMVFQGAMELRESERMESILDQPRLYSSIQQILLGKDLFNPLFDLEKRQHKKKRLVQSPNSYFMDVKCPGCYKIRTVFSHAQTVVLCVGCSTVLCQPTGGKARLTEGCSFRRKQH</sequence>
<dbReference type="Proteomes" id="UP001152622">
    <property type="component" value="Chromosome 16"/>
</dbReference>
<dbReference type="InterPro" id="IPR011332">
    <property type="entry name" value="Ribosomal_zn-bd"/>
</dbReference>
<dbReference type="PANTHER" id="PTHR11594">
    <property type="entry name" value="40S RIBOSOMAL PROTEIN S27"/>
    <property type="match status" value="1"/>
</dbReference>
<dbReference type="GO" id="GO:0003735">
    <property type="term" value="F:structural constituent of ribosome"/>
    <property type="evidence" value="ECO:0007669"/>
    <property type="project" value="InterPro"/>
</dbReference>
<evidence type="ECO:0000256" key="2">
    <source>
        <dbReference type="ARBA" id="ARBA00022833"/>
    </source>
</evidence>
<keyword evidence="3 5" id="KW-0689">Ribosomal protein</keyword>
<keyword evidence="8" id="KW-1185">Reference proteome</keyword>
<feature type="compositionally biased region" description="Basic and acidic residues" evidence="6">
    <location>
        <begin position="93"/>
        <end position="109"/>
    </location>
</feature>
<evidence type="ECO:0000313" key="7">
    <source>
        <dbReference type="EMBL" id="KAJ8340497.1"/>
    </source>
</evidence>
<dbReference type="FunFam" id="2.20.25.100:FF:000001">
    <property type="entry name" value="40S ribosomal protein S27"/>
    <property type="match status" value="1"/>
</dbReference>